<proteinExistence type="predicted"/>
<keyword evidence="2" id="KW-1185">Reference proteome</keyword>
<evidence type="ECO:0000313" key="1">
    <source>
        <dbReference type="EMBL" id="KAF9440153.1"/>
    </source>
</evidence>
<protein>
    <submittedName>
        <fullName evidence="1">Uncharacterized protein</fullName>
    </submittedName>
</protein>
<dbReference type="EMBL" id="MU152809">
    <property type="protein sequence ID" value="KAF9440153.1"/>
    <property type="molecule type" value="Genomic_DNA"/>
</dbReference>
<evidence type="ECO:0000313" key="2">
    <source>
        <dbReference type="Proteomes" id="UP000807342"/>
    </source>
</evidence>
<dbReference type="Proteomes" id="UP000807342">
    <property type="component" value="Unassembled WGS sequence"/>
</dbReference>
<reference evidence="1" key="1">
    <citation type="submission" date="2020-11" db="EMBL/GenBank/DDBJ databases">
        <authorList>
            <consortium name="DOE Joint Genome Institute"/>
            <person name="Ahrendt S."/>
            <person name="Riley R."/>
            <person name="Andreopoulos W."/>
            <person name="Labutti K."/>
            <person name="Pangilinan J."/>
            <person name="Ruiz-Duenas F.J."/>
            <person name="Barrasa J.M."/>
            <person name="Sanchez-Garcia M."/>
            <person name="Camarero S."/>
            <person name="Miyauchi S."/>
            <person name="Serrano A."/>
            <person name="Linde D."/>
            <person name="Babiker R."/>
            <person name="Drula E."/>
            <person name="Ayuso-Fernandez I."/>
            <person name="Pacheco R."/>
            <person name="Padilla G."/>
            <person name="Ferreira P."/>
            <person name="Barriuso J."/>
            <person name="Kellner H."/>
            <person name="Castanera R."/>
            <person name="Alfaro M."/>
            <person name="Ramirez L."/>
            <person name="Pisabarro A.G."/>
            <person name="Kuo A."/>
            <person name="Tritt A."/>
            <person name="Lipzen A."/>
            <person name="He G."/>
            <person name="Yan M."/>
            <person name="Ng V."/>
            <person name="Cullen D."/>
            <person name="Martin F."/>
            <person name="Rosso M.-N."/>
            <person name="Henrissat B."/>
            <person name="Hibbett D."/>
            <person name="Martinez A.T."/>
            <person name="Grigoriev I.V."/>
        </authorList>
    </citation>
    <scope>NUCLEOTIDE SEQUENCE</scope>
    <source>
        <strain evidence="1">MF-IS2</strain>
    </source>
</reference>
<dbReference type="AlphaFoldDB" id="A0A9P6BW32"/>
<dbReference type="OrthoDB" id="3063088at2759"/>
<accession>A0A9P6BW32</accession>
<sequence>MEPPTPACVFSEAAMQTPAPIPVVATPPPPPLPVPSTILSLLQLHHPSLDPHLGPHLPRLQQKPFVPPPPPLCKAHHGHHRPHPRPPKVPSQFFIETSVASDISLPGLMDQANIALSHTKSPLHINSACLTSSSITCATTSVPSQSDLNISFIKIINIPYFKPSTTEPPNEQEIGDQLIPSPILVNMIEHAWFVCNLPKADSSTFWINLVDSQ</sequence>
<name>A0A9P6BW32_9AGAR</name>
<comment type="caution">
    <text evidence="1">The sequence shown here is derived from an EMBL/GenBank/DDBJ whole genome shotgun (WGS) entry which is preliminary data.</text>
</comment>
<organism evidence="1 2">
    <name type="scientific">Macrolepiota fuliginosa MF-IS2</name>
    <dbReference type="NCBI Taxonomy" id="1400762"/>
    <lineage>
        <taxon>Eukaryota</taxon>
        <taxon>Fungi</taxon>
        <taxon>Dikarya</taxon>
        <taxon>Basidiomycota</taxon>
        <taxon>Agaricomycotina</taxon>
        <taxon>Agaricomycetes</taxon>
        <taxon>Agaricomycetidae</taxon>
        <taxon>Agaricales</taxon>
        <taxon>Agaricineae</taxon>
        <taxon>Agaricaceae</taxon>
        <taxon>Macrolepiota</taxon>
    </lineage>
</organism>
<gene>
    <name evidence="1" type="ORF">P691DRAFT_768199</name>
</gene>